<dbReference type="EMBL" id="JTDE01021084">
    <property type="protein sequence ID" value="KAF7233419.1"/>
    <property type="molecule type" value="Genomic_DNA"/>
</dbReference>
<dbReference type="PANTHER" id="PTHR10845">
    <property type="entry name" value="REGULATOR OF G PROTEIN SIGNALING"/>
    <property type="match status" value="1"/>
</dbReference>
<organism evidence="3 4">
    <name type="scientific">Paragonimus skrjabini miyazakii</name>
    <dbReference type="NCBI Taxonomy" id="59628"/>
    <lineage>
        <taxon>Eukaryota</taxon>
        <taxon>Metazoa</taxon>
        <taxon>Spiralia</taxon>
        <taxon>Lophotrochozoa</taxon>
        <taxon>Platyhelminthes</taxon>
        <taxon>Trematoda</taxon>
        <taxon>Digenea</taxon>
        <taxon>Plagiorchiida</taxon>
        <taxon>Troglotremata</taxon>
        <taxon>Troglotrematidae</taxon>
        <taxon>Paragonimus</taxon>
    </lineage>
</organism>
<keyword evidence="4" id="KW-1185">Reference proteome</keyword>
<proteinExistence type="predicted"/>
<dbReference type="InterPro" id="IPR036305">
    <property type="entry name" value="RGS_sf"/>
</dbReference>
<dbReference type="OrthoDB" id="196547at2759"/>
<feature type="region of interest" description="Disordered" evidence="1">
    <location>
        <begin position="547"/>
        <end position="573"/>
    </location>
</feature>
<evidence type="ECO:0000256" key="1">
    <source>
        <dbReference type="SAM" id="MobiDB-lite"/>
    </source>
</evidence>
<feature type="region of interest" description="Disordered" evidence="1">
    <location>
        <begin position="161"/>
        <end position="193"/>
    </location>
</feature>
<dbReference type="Gene3D" id="1.10.167.10">
    <property type="entry name" value="Regulator of G-protein Signalling 4, domain 2"/>
    <property type="match status" value="1"/>
</dbReference>
<dbReference type="FunFam" id="1.10.167.10:FF:000001">
    <property type="entry name" value="Putative regulator of g-protein signaling 12"/>
    <property type="match status" value="1"/>
</dbReference>
<protein>
    <recommendedName>
        <fullName evidence="2">RGS domain-containing protein</fullName>
    </recommendedName>
</protein>
<dbReference type="PROSITE" id="PS50132">
    <property type="entry name" value="RGS"/>
    <property type="match status" value="1"/>
</dbReference>
<feature type="compositionally biased region" description="Polar residues" evidence="1">
    <location>
        <begin position="547"/>
        <end position="566"/>
    </location>
</feature>
<dbReference type="AlphaFoldDB" id="A0A8S9YB39"/>
<sequence>MCEKAKRYSDSYFEIKASSANRPTKTEGHQVHSAPVITPDHISTSLKCTSISDTPESIGLKKCPMIDISSDVKNRPDDSSEEFPPRCSFALSPKERLTKKFPVESNTKETSSTFTKRWKWLLKKYKNHRSKYSTKYSTVNLTPQDENSKSLSDYAIHNMEATDTSDNHPARSTSANSSVSKSHSELSKNSMVSEFSSKNAIRCSREHVESPSDIESQEQPSSLFALPSSMRGKSISPEAQLFRLQTQRNRLQRGTSLGLFWNPAMSIKSGEINRASMVSGSTTNMLEQDSKLLMDNDFSFQKRIPEKLTGKLSNERRKFSKLTNEMFDKFSVFHKSNSSSSWSQHTTGGISHGDNYRMLLNKIFRSNWPTSEEVEQWSQSFAHILHDKCGILVFREFLRKEFSDENIEFWLTCEDFRNSVCSKKLQSRAQKIFNEFVAVQSKREVNLDSNTRLQLEKELDSVTKHTFDQSQRRIQALMEKDSYCRFLRSDLYSAVLEMSREQEQLRNSSSTGHTSLDLRSWKFGGNANRESPIPGLLPSVTSIRKMANSSYQHTTGSLSAPSSPKQTKAEVAL</sequence>
<gene>
    <name evidence="3" type="ORF">EG68_06100</name>
</gene>
<evidence type="ECO:0000313" key="3">
    <source>
        <dbReference type="EMBL" id="KAF7233419.1"/>
    </source>
</evidence>
<feature type="domain" description="RGS" evidence="2">
    <location>
        <begin position="380"/>
        <end position="496"/>
    </location>
</feature>
<dbReference type="SUPFAM" id="SSF48097">
    <property type="entry name" value="Regulator of G-protein signaling, RGS"/>
    <property type="match status" value="1"/>
</dbReference>
<comment type="caution">
    <text evidence="3">The sequence shown here is derived from an EMBL/GenBank/DDBJ whole genome shotgun (WGS) entry which is preliminary data.</text>
</comment>
<dbReference type="PRINTS" id="PR01301">
    <property type="entry name" value="RGSPROTEIN"/>
</dbReference>
<dbReference type="SMART" id="SM00315">
    <property type="entry name" value="RGS"/>
    <property type="match status" value="1"/>
</dbReference>
<dbReference type="InterPro" id="IPR016137">
    <property type="entry name" value="RGS"/>
</dbReference>
<dbReference type="InterPro" id="IPR044926">
    <property type="entry name" value="RGS_subdomain_2"/>
</dbReference>
<evidence type="ECO:0000313" key="4">
    <source>
        <dbReference type="Proteomes" id="UP000822476"/>
    </source>
</evidence>
<accession>A0A8S9YB39</accession>
<dbReference type="PANTHER" id="PTHR10845:SF259">
    <property type="entry name" value="RGS DOMAIN-CONTAINING PROTEIN-RELATED"/>
    <property type="match status" value="1"/>
</dbReference>
<evidence type="ECO:0000259" key="2">
    <source>
        <dbReference type="PROSITE" id="PS50132"/>
    </source>
</evidence>
<dbReference type="Proteomes" id="UP000822476">
    <property type="component" value="Unassembled WGS sequence"/>
</dbReference>
<reference evidence="3" key="1">
    <citation type="submission" date="2019-07" db="EMBL/GenBank/DDBJ databases">
        <title>Annotation for the trematode Paragonimus miyazaki's.</title>
        <authorList>
            <person name="Choi Y.-J."/>
        </authorList>
    </citation>
    <scope>NUCLEOTIDE SEQUENCE</scope>
    <source>
        <strain evidence="3">Japan</strain>
    </source>
</reference>
<name>A0A8S9YB39_9TREM</name>
<dbReference type="Pfam" id="PF00615">
    <property type="entry name" value="RGS"/>
    <property type="match status" value="1"/>
</dbReference>